<gene>
    <name evidence="1" type="ORF">Baya_9808</name>
</gene>
<dbReference type="Proteomes" id="UP000319801">
    <property type="component" value="Unassembled WGS sequence"/>
</dbReference>
<sequence>MILSLFRFHGGTIRTHKRHSAVLLTAVQRNSTNVYHYSKEKVEREKVNNEVKVHSYAMFISFTFSALTKDETLMWSNSQKSGSAKPPLFVFDDRLLRIKPDGALSAVIRLTKIQFAESRELFKDSSLIGFSVPWY</sequence>
<dbReference type="EMBL" id="VCAZ01000062">
    <property type="protein sequence ID" value="TSN95694.1"/>
    <property type="molecule type" value="Genomic_DNA"/>
</dbReference>
<dbReference type="AlphaFoldDB" id="A0A556U939"/>
<evidence type="ECO:0000313" key="1">
    <source>
        <dbReference type="EMBL" id="TSN95694.1"/>
    </source>
</evidence>
<organism evidence="1 2">
    <name type="scientific">Bagarius yarrelli</name>
    <name type="common">Goonch</name>
    <name type="synonym">Bagrus yarrelli</name>
    <dbReference type="NCBI Taxonomy" id="175774"/>
    <lineage>
        <taxon>Eukaryota</taxon>
        <taxon>Metazoa</taxon>
        <taxon>Chordata</taxon>
        <taxon>Craniata</taxon>
        <taxon>Vertebrata</taxon>
        <taxon>Euteleostomi</taxon>
        <taxon>Actinopterygii</taxon>
        <taxon>Neopterygii</taxon>
        <taxon>Teleostei</taxon>
        <taxon>Ostariophysi</taxon>
        <taxon>Siluriformes</taxon>
        <taxon>Sisoridae</taxon>
        <taxon>Sisorinae</taxon>
        <taxon>Bagarius</taxon>
    </lineage>
</organism>
<accession>A0A556U939</accession>
<comment type="caution">
    <text evidence="1">The sequence shown here is derived from an EMBL/GenBank/DDBJ whole genome shotgun (WGS) entry which is preliminary data.</text>
</comment>
<protein>
    <submittedName>
        <fullName evidence="1">Uncharacterized protein</fullName>
    </submittedName>
</protein>
<proteinExistence type="predicted"/>
<keyword evidence="2" id="KW-1185">Reference proteome</keyword>
<evidence type="ECO:0000313" key="2">
    <source>
        <dbReference type="Proteomes" id="UP000319801"/>
    </source>
</evidence>
<reference evidence="1 2" key="1">
    <citation type="journal article" date="2019" name="Genome Biol. Evol.">
        <title>Whole-Genome Sequencing of the Giant Devil Catfish, Bagarius yarrelli.</title>
        <authorList>
            <person name="Jiang W."/>
            <person name="Lv Y."/>
            <person name="Cheng L."/>
            <person name="Yang K."/>
            <person name="Chao B."/>
            <person name="Wang X."/>
            <person name="Li Y."/>
            <person name="Pan X."/>
            <person name="You X."/>
            <person name="Zhang Y."/>
            <person name="Yang J."/>
            <person name="Li J."/>
            <person name="Zhang X."/>
            <person name="Liu S."/>
            <person name="Sun C."/>
            <person name="Yang J."/>
            <person name="Shi Q."/>
        </authorList>
    </citation>
    <scope>NUCLEOTIDE SEQUENCE [LARGE SCALE GENOMIC DNA]</scope>
    <source>
        <strain evidence="1">JWS20170419001</strain>
        <tissue evidence="1">Muscle</tissue>
    </source>
</reference>
<name>A0A556U939_BAGYA</name>